<evidence type="ECO:0000256" key="2">
    <source>
        <dbReference type="PROSITE-ProRule" id="PRU00284"/>
    </source>
</evidence>
<dbReference type="Proteomes" id="UP000006512">
    <property type="component" value="Unassembled WGS sequence"/>
</dbReference>
<dbReference type="CDD" id="cd00130">
    <property type="entry name" value="PAS"/>
    <property type="match status" value="2"/>
</dbReference>
<dbReference type="PRINTS" id="PR00260">
    <property type="entry name" value="CHEMTRNSDUCR"/>
</dbReference>
<evidence type="ECO:0000313" key="6">
    <source>
        <dbReference type="EMBL" id="EGF93266.1"/>
    </source>
</evidence>
<sequence>MAVIEFTPKGDILTANENFLKAVGYTLAELKGGHHRQFCDPAYVDSADYRRFWSDLAAGRFSTGEFKRFVKGGRPVWLQASYNPVRDGAGRVVKVIKFASDVTDAKIAAIDAKGKMDALDKSQAVIEFTPKGDVVTANASFLKVLGYQLAEVTGKHHSMFCDPAFAGSADYARFWQALAAGQYQAAEYKRIGKGGREVYIQATYNPIADDTGAIVKVVKFATDVTDMVKRRIENANLSRQADTELRTVVQQMSGATQMSSEVSSASVQTGAIVNSVAAASEELAASIEEIANSMNAARHGVATVSGSAASANVSAENLNRSADAMSSIVGMIQGIASQINLLALNATIESARAGEAGRGFAVVATEVKNLANQAAHSTQTISKEITTMQTVTREVVSALDEITSSMNQVMDSVAAVASAIEQQSAVTNEISGNMHEAVNAVRAIEETIGRMSQVFGDVVTASEHVKSTVEKLAS</sequence>
<dbReference type="HOGENOM" id="CLU_000445_107_26_5"/>
<feature type="domain" description="PAC" evidence="4">
    <location>
        <begin position="184"/>
        <end position="236"/>
    </location>
</feature>
<dbReference type="STRING" id="715226.ABI_17060"/>
<dbReference type="Pfam" id="PF00015">
    <property type="entry name" value="MCPsignal"/>
    <property type="match status" value="1"/>
</dbReference>
<feature type="domain" description="T-SNARE coiled-coil homology" evidence="5">
    <location>
        <begin position="389"/>
        <end position="451"/>
    </location>
</feature>
<dbReference type="PROSITE" id="PS50113">
    <property type="entry name" value="PAC"/>
    <property type="match status" value="2"/>
</dbReference>
<evidence type="ECO:0000259" key="5">
    <source>
        <dbReference type="PROSITE" id="PS50192"/>
    </source>
</evidence>
<dbReference type="GO" id="GO:0004888">
    <property type="term" value="F:transmembrane signaling receptor activity"/>
    <property type="evidence" value="ECO:0007669"/>
    <property type="project" value="InterPro"/>
</dbReference>
<dbReference type="eggNOG" id="COG0840">
    <property type="taxonomic scope" value="Bacteria"/>
</dbReference>
<gene>
    <name evidence="6" type="ORF">ABI_17060</name>
</gene>
<dbReference type="GO" id="GO:0016020">
    <property type="term" value="C:membrane"/>
    <property type="evidence" value="ECO:0007669"/>
    <property type="project" value="InterPro"/>
</dbReference>
<dbReference type="InterPro" id="IPR000727">
    <property type="entry name" value="T_SNARE_dom"/>
</dbReference>
<dbReference type="PANTHER" id="PTHR24422">
    <property type="entry name" value="CHEMOTAXIS PROTEIN METHYLTRANSFERASE"/>
    <property type="match status" value="1"/>
</dbReference>
<comment type="similarity">
    <text evidence="1">Belongs to the methyl-accepting chemotaxis (MCP) protein family.</text>
</comment>
<name>F4QK88_9CAUL</name>
<evidence type="ECO:0000313" key="7">
    <source>
        <dbReference type="Proteomes" id="UP000006512"/>
    </source>
</evidence>
<evidence type="ECO:0000259" key="4">
    <source>
        <dbReference type="PROSITE" id="PS50113"/>
    </source>
</evidence>
<proteinExistence type="inferred from homology"/>
<dbReference type="EMBL" id="GL883077">
    <property type="protein sequence ID" value="EGF93266.1"/>
    <property type="molecule type" value="Genomic_DNA"/>
</dbReference>
<dbReference type="SUPFAM" id="SSF55785">
    <property type="entry name" value="PYP-like sensor domain (PAS domain)"/>
    <property type="match status" value="2"/>
</dbReference>
<dbReference type="InterPro" id="IPR000014">
    <property type="entry name" value="PAS"/>
</dbReference>
<reference evidence="7" key="1">
    <citation type="submission" date="2011-03" db="EMBL/GenBank/DDBJ databases">
        <title>Draft genome sequence of Brevundimonas diminuta.</title>
        <authorList>
            <person name="Brown P.J.B."/>
            <person name="Buechlein A."/>
            <person name="Hemmerich C."/>
            <person name="Brun Y.V."/>
        </authorList>
    </citation>
    <scope>NUCLEOTIDE SEQUENCE [LARGE SCALE GENOMIC DNA]</scope>
    <source>
        <strain evidence="7">C19</strain>
    </source>
</reference>
<dbReference type="InterPro" id="IPR035965">
    <property type="entry name" value="PAS-like_dom_sf"/>
</dbReference>
<dbReference type="InterPro" id="IPR050903">
    <property type="entry name" value="Bact_Chemotaxis_MeTrfase"/>
</dbReference>
<feature type="domain" description="PAC" evidence="4">
    <location>
        <begin position="62"/>
        <end position="114"/>
    </location>
</feature>
<dbReference type="AlphaFoldDB" id="F4QK88"/>
<dbReference type="InterPro" id="IPR001610">
    <property type="entry name" value="PAC"/>
</dbReference>
<dbReference type="Pfam" id="PF08447">
    <property type="entry name" value="PAS_3"/>
    <property type="match status" value="2"/>
</dbReference>
<dbReference type="PROSITE" id="PS50192">
    <property type="entry name" value="T_SNARE"/>
    <property type="match status" value="1"/>
</dbReference>
<dbReference type="SMART" id="SM00086">
    <property type="entry name" value="PAC"/>
    <property type="match status" value="2"/>
</dbReference>
<evidence type="ECO:0000259" key="3">
    <source>
        <dbReference type="PROSITE" id="PS50111"/>
    </source>
</evidence>
<dbReference type="GO" id="GO:0007165">
    <property type="term" value="P:signal transduction"/>
    <property type="evidence" value="ECO:0007669"/>
    <property type="project" value="UniProtKB-KW"/>
</dbReference>
<accession>F4QK88</accession>
<dbReference type="Gene3D" id="1.10.287.950">
    <property type="entry name" value="Methyl-accepting chemotaxis protein"/>
    <property type="match status" value="1"/>
</dbReference>
<keyword evidence="2" id="KW-0807">Transducer</keyword>
<dbReference type="PROSITE" id="PS50111">
    <property type="entry name" value="CHEMOTAXIS_TRANSDUC_2"/>
    <property type="match status" value="1"/>
</dbReference>
<dbReference type="Gene3D" id="3.30.450.20">
    <property type="entry name" value="PAS domain"/>
    <property type="match status" value="2"/>
</dbReference>
<dbReference type="GO" id="GO:0006935">
    <property type="term" value="P:chemotaxis"/>
    <property type="evidence" value="ECO:0007669"/>
    <property type="project" value="InterPro"/>
</dbReference>
<dbReference type="InterPro" id="IPR013655">
    <property type="entry name" value="PAS_fold_3"/>
</dbReference>
<dbReference type="NCBIfam" id="TIGR00229">
    <property type="entry name" value="sensory_box"/>
    <property type="match status" value="2"/>
</dbReference>
<dbReference type="SUPFAM" id="SSF58104">
    <property type="entry name" value="Methyl-accepting chemotaxis protein (MCP) signaling domain"/>
    <property type="match status" value="1"/>
</dbReference>
<dbReference type="InterPro" id="IPR004090">
    <property type="entry name" value="Chemotax_Me-accpt_rcpt"/>
</dbReference>
<feature type="domain" description="Methyl-accepting transducer" evidence="3">
    <location>
        <begin position="237"/>
        <end position="473"/>
    </location>
</feature>
<dbReference type="PANTHER" id="PTHR24422:SF10">
    <property type="entry name" value="CHEMOTAXIS PROTEIN METHYLTRANSFERASE 2"/>
    <property type="match status" value="1"/>
</dbReference>
<organism evidence="6 7">
    <name type="scientific">Asticcacaulis biprosthecium C19</name>
    <dbReference type="NCBI Taxonomy" id="715226"/>
    <lineage>
        <taxon>Bacteria</taxon>
        <taxon>Pseudomonadati</taxon>
        <taxon>Pseudomonadota</taxon>
        <taxon>Alphaproteobacteria</taxon>
        <taxon>Caulobacterales</taxon>
        <taxon>Caulobacteraceae</taxon>
        <taxon>Asticcacaulis</taxon>
    </lineage>
</organism>
<dbReference type="InterPro" id="IPR004089">
    <property type="entry name" value="MCPsignal_dom"/>
</dbReference>
<protein>
    <submittedName>
        <fullName evidence="6">Sensory box protein</fullName>
    </submittedName>
</protein>
<evidence type="ECO:0000256" key="1">
    <source>
        <dbReference type="ARBA" id="ARBA00029447"/>
    </source>
</evidence>
<keyword evidence="7" id="KW-1185">Reference proteome</keyword>
<dbReference type="InterPro" id="IPR000700">
    <property type="entry name" value="PAS-assoc_C"/>
</dbReference>
<dbReference type="SMART" id="SM00283">
    <property type="entry name" value="MA"/>
    <property type="match status" value="1"/>
</dbReference>